<organism evidence="1 2">
    <name type="scientific">Thermobifida cellulosilytica TB100</name>
    <dbReference type="NCBI Taxonomy" id="665004"/>
    <lineage>
        <taxon>Bacteria</taxon>
        <taxon>Bacillati</taxon>
        <taxon>Actinomycetota</taxon>
        <taxon>Actinomycetes</taxon>
        <taxon>Streptosporangiales</taxon>
        <taxon>Nocardiopsidaceae</taxon>
        <taxon>Thermobifida</taxon>
    </lineage>
</organism>
<evidence type="ECO:0000313" key="2">
    <source>
        <dbReference type="Proteomes" id="UP000074382"/>
    </source>
</evidence>
<sequence>MTPSADRSWETDQADLLYDALSEALREHAPDAADQAFTALDEWLRRGRSLPRPWQRDALSTEE</sequence>
<protein>
    <submittedName>
        <fullName evidence="1">Uncharacterized protein</fullName>
    </submittedName>
</protein>
<reference evidence="2" key="1">
    <citation type="journal article" date="2017" name="Acta Aliment.">
        <title>Plant polysaccharide degrading enzyme system of Thermpbifida cellulosilytica TB100 revealed by de novo genome project data.</title>
        <authorList>
            <person name="Toth A."/>
            <person name="Baka E."/>
            <person name="Luzics S."/>
            <person name="Bata-Vidacs I."/>
            <person name="Nagy I."/>
            <person name="Balint B."/>
            <person name="Herceg R."/>
            <person name="Olasz F."/>
            <person name="Wilk T."/>
            <person name="Nagy T."/>
            <person name="Kriszt B."/>
            <person name="Nagy I."/>
            <person name="Kukolya J."/>
        </authorList>
    </citation>
    <scope>NUCLEOTIDE SEQUENCE [LARGE SCALE GENOMIC DNA]</scope>
    <source>
        <strain evidence="2">TB100</strain>
    </source>
</reference>
<dbReference type="Proteomes" id="UP000074382">
    <property type="component" value="Unassembled WGS sequence"/>
</dbReference>
<accession>A0A147KH87</accession>
<proteinExistence type="predicted"/>
<comment type="caution">
    <text evidence="1">The sequence shown here is derived from an EMBL/GenBank/DDBJ whole genome shotgun (WGS) entry which is preliminary data.</text>
</comment>
<dbReference type="EMBL" id="LGEM01000088">
    <property type="protein sequence ID" value="KUP96653.1"/>
    <property type="molecule type" value="Genomic_DNA"/>
</dbReference>
<dbReference type="PATRIC" id="fig|665004.4.peg.640"/>
<dbReference type="OrthoDB" id="3431733at2"/>
<name>A0A147KH87_THECS</name>
<gene>
    <name evidence="1" type="ORF">AC529_11685</name>
</gene>
<dbReference type="AlphaFoldDB" id="A0A147KH87"/>
<evidence type="ECO:0000313" key="1">
    <source>
        <dbReference type="EMBL" id="KUP96653.1"/>
    </source>
</evidence>
<keyword evidence="2" id="KW-1185">Reference proteome</keyword>